<dbReference type="PANTHER" id="PTHR34930">
    <property type="entry name" value="GEO05313P1"/>
    <property type="match status" value="1"/>
</dbReference>
<keyword evidence="7" id="KW-0597">Phosphoprotein</keyword>
<dbReference type="InterPro" id="IPR033335">
    <property type="entry name" value="JUPITER"/>
</dbReference>
<dbReference type="GO" id="GO:0005819">
    <property type="term" value="C:spindle"/>
    <property type="evidence" value="ECO:0007669"/>
    <property type="project" value="UniProtKB-SubCell"/>
</dbReference>
<keyword evidence="6" id="KW-0963">Cytoplasm</keyword>
<evidence type="ECO:0000256" key="5">
    <source>
        <dbReference type="ARBA" id="ARBA00021471"/>
    </source>
</evidence>
<dbReference type="Pfam" id="PF17054">
    <property type="entry name" value="JUPITER"/>
    <property type="match status" value="1"/>
</dbReference>
<evidence type="ECO:0000256" key="4">
    <source>
        <dbReference type="ARBA" id="ARBA00005344"/>
    </source>
</evidence>
<dbReference type="Proteomes" id="UP000325440">
    <property type="component" value="Unassembled WGS sequence"/>
</dbReference>
<evidence type="ECO:0000256" key="1">
    <source>
        <dbReference type="ARBA" id="ARBA00003805"/>
    </source>
</evidence>
<evidence type="ECO:0000256" key="11">
    <source>
        <dbReference type="SAM" id="MobiDB-lite"/>
    </source>
</evidence>
<evidence type="ECO:0000256" key="10">
    <source>
        <dbReference type="ARBA" id="ARBA00023242"/>
    </source>
</evidence>
<keyword evidence="13" id="KW-1185">Reference proteome</keyword>
<gene>
    <name evidence="12" type="ORF">CINCED_3A006587</name>
</gene>
<feature type="compositionally biased region" description="Basic and acidic residues" evidence="11">
    <location>
        <begin position="12"/>
        <end position="23"/>
    </location>
</feature>
<sequence length="156" mass="16219">MTSTNFNVGIGDIRRNTSNKENKTPPGGACHDLWGAEFLGSPCHNRVLKPPGGGSSDIFGTASTDEVNPHKRGTNQKNLQSSIILGGQTQKQNNDSDVATNGNSGKPDGNPVTGEGYEALKPAAAPAQHVSAQSEPAPEQKKASRVPPGGYSSGLW</sequence>
<keyword evidence="8" id="KW-0493">Microtubule</keyword>
<evidence type="ECO:0000313" key="12">
    <source>
        <dbReference type="EMBL" id="VVC31790.1"/>
    </source>
</evidence>
<accession>A0A5E4MN58</accession>
<comment type="subcellular location">
    <subcellularLocation>
        <location evidence="3">Cytoplasm</location>
        <location evidence="3">Cytoskeleton</location>
        <location evidence="3">Spindle</location>
    </subcellularLocation>
    <subcellularLocation>
        <location evidence="2">Nucleus</location>
    </subcellularLocation>
</comment>
<evidence type="ECO:0000256" key="2">
    <source>
        <dbReference type="ARBA" id="ARBA00004123"/>
    </source>
</evidence>
<evidence type="ECO:0000256" key="7">
    <source>
        <dbReference type="ARBA" id="ARBA00022553"/>
    </source>
</evidence>
<keyword evidence="10" id="KW-0539">Nucleus</keyword>
<feature type="region of interest" description="Disordered" evidence="11">
    <location>
        <begin position="48"/>
        <end position="156"/>
    </location>
</feature>
<dbReference type="OrthoDB" id="6367565at2759"/>
<dbReference type="EMBL" id="CABPRJ010000951">
    <property type="protein sequence ID" value="VVC31790.1"/>
    <property type="molecule type" value="Genomic_DNA"/>
</dbReference>
<evidence type="ECO:0000256" key="6">
    <source>
        <dbReference type="ARBA" id="ARBA00022490"/>
    </source>
</evidence>
<dbReference type="AlphaFoldDB" id="A0A5E4MN58"/>
<evidence type="ECO:0000256" key="8">
    <source>
        <dbReference type="ARBA" id="ARBA00022701"/>
    </source>
</evidence>
<dbReference type="GO" id="GO:0005634">
    <property type="term" value="C:nucleus"/>
    <property type="evidence" value="ECO:0007669"/>
    <property type="project" value="UniProtKB-SubCell"/>
</dbReference>
<dbReference type="PANTHER" id="PTHR34930:SF2">
    <property type="entry name" value="MICROTUBULE-ASSOCIATED PROTEIN JUPITER"/>
    <property type="match status" value="1"/>
</dbReference>
<feature type="compositionally biased region" description="Polar residues" evidence="11">
    <location>
        <begin position="75"/>
        <end position="104"/>
    </location>
</feature>
<name>A0A5E4MN58_9HEMI</name>
<dbReference type="GO" id="GO:0005874">
    <property type="term" value="C:microtubule"/>
    <property type="evidence" value="ECO:0007669"/>
    <property type="project" value="UniProtKB-KW"/>
</dbReference>
<feature type="region of interest" description="Disordered" evidence="11">
    <location>
        <begin position="1"/>
        <end position="28"/>
    </location>
</feature>
<organism evidence="12 13">
    <name type="scientific">Cinara cedri</name>
    <dbReference type="NCBI Taxonomy" id="506608"/>
    <lineage>
        <taxon>Eukaryota</taxon>
        <taxon>Metazoa</taxon>
        <taxon>Ecdysozoa</taxon>
        <taxon>Arthropoda</taxon>
        <taxon>Hexapoda</taxon>
        <taxon>Insecta</taxon>
        <taxon>Pterygota</taxon>
        <taxon>Neoptera</taxon>
        <taxon>Paraneoptera</taxon>
        <taxon>Hemiptera</taxon>
        <taxon>Sternorrhyncha</taxon>
        <taxon>Aphidomorpha</taxon>
        <taxon>Aphidoidea</taxon>
        <taxon>Aphididae</taxon>
        <taxon>Lachninae</taxon>
        <taxon>Cinara</taxon>
    </lineage>
</organism>
<keyword evidence="9" id="KW-0206">Cytoskeleton</keyword>
<reference evidence="12 13" key="1">
    <citation type="submission" date="2019-08" db="EMBL/GenBank/DDBJ databases">
        <authorList>
            <person name="Alioto T."/>
            <person name="Alioto T."/>
            <person name="Gomez Garrido J."/>
        </authorList>
    </citation>
    <scope>NUCLEOTIDE SEQUENCE [LARGE SCALE GENOMIC DNA]</scope>
</reference>
<evidence type="ECO:0000256" key="3">
    <source>
        <dbReference type="ARBA" id="ARBA00004186"/>
    </source>
</evidence>
<protein>
    <recommendedName>
        <fullName evidence="5">Microtubule-associated protein Jupiter</fullName>
    </recommendedName>
</protein>
<evidence type="ECO:0000256" key="9">
    <source>
        <dbReference type="ARBA" id="ARBA00023212"/>
    </source>
</evidence>
<proteinExistence type="inferred from homology"/>
<comment type="similarity">
    <text evidence="4">Belongs to the MAP Jupiter family.</text>
</comment>
<comment type="function">
    <text evidence="1">Binds to all microtubule populations.</text>
</comment>
<evidence type="ECO:0000313" key="13">
    <source>
        <dbReference type="Proteomes" id="UP000325440"/>
    </source>
</evidence>